<reference evidence="2 3" key="1">
    <citation type="journal article" date="2019" name="ACS Chem. Biol.">
        <title>Identification and Mobilization of a Cryptic Antibiotic Biosynthesis Gene Locus from a Human-Pathogenic Nocardia Isolate.</title>
        <authorList>
            <person name="Herisse M."/>
            <person name="Ishida K."/>
            <person name="Porter J.L."/>
            <person name="Howden B."/>
            <person name="Hertweck C."/>
            <person name="Stinear T.P."/>
            <person name="Pidot S.J."/>
        </authorList>
    </citation>
    <scope>NUCLEOTIDE SEQUENCE [LARGE SCALE GENOMIC DNA]</scope>
    <source>
        <strain evidence="2 3">AUSMDU00024985</strain>
    </source>
</reference>
<feature type="region of interest" description="Disordered" evidence="1">
    <location>
        <begin position="565"/>
        <end position="609"/>
    </location>
</feature>
<dbReference type="RefSeq" id="WP_167461437.1">
    <property type="nucleotide sequence ID" value="NZ_CP046171.1"/>
</dbReference>
<dbReference type="EMBL" id="CP046171">
    <property type="protein sequence ID" value="QIS02338.1"/>
    <property type="molecule type" value="Genomic_DNA"/>
</dbReference>
<dbReference type="Gene3D" id="1.10.287.1490">
    <property type="match status" value="1"/>
</dbReference>
<accession>A0A6G9XN67</accession>
<dbReference type="AlphaFoldDB" id="A0A6G9XN67"/>
<evidence type="ECO:0000313" key="3">
    <source>
        <dbReference type="Proteomes" id="UP000501705"/>
    </source>
</evidence>
<evidence type="ECO:0000256" key="1">
    <source>
        <dbReference type="SAM" id="MobiDB-lite"/>
    </source>
</evidence>
<feature type="compositionally biased region" description="Polar residues" evidence="1">
    <location>
        <begin position="573"/>
        <end position="582"/>
    </location>
</feature>
<proteinExistence type="predicted"/>
<dbReference type="Proteomes" id="UP000501705">
    <property type="component" value="Chromosome"/>
</dbReference>
<gene>
    <name evidence="2" type="ORF">F5X71_08385</name>
</gene>
<sequence length="684" mass="77995">MTDRSPEDELFAEAIKFGRSFQQMLRLYAQAGAWLDKRRIRKQISLALREQRREEQTLRAHQLDWTQQMVDRYRVHAETVAERADDPTIDHQRRYHDSRILAEHGDFLRSKIIANPRLTPTEQGIALDGLDAATTYPQWTTGRLFDRAHKVKGIEALRYRAQVHRAKASLNTVDWEAGRDRDQVSVKRPERYAVQMTWTDPRGWVWSEFGSARTVDGAAAWVNDNVARSDWMSDTTVELNITDTTDESAPRYRDGGEPREVAENLLDYTGARDRAARRDAAAQAAQGRRWTSVVRYHAPGDLAAEQSRVARGFHDERDAAARWVHDTVQSLEIEPRTRVSATLWDKDAVQPAHIAAGRPSDVIEEVRQRWHRYTAQLSYVPEGADRAVHETRGHNSEAESADWVRRELDAVGVEPGSRVEASVYDGDRSDYEPVFRAEGPIGMVADEIDMLRAQHQHRNDPQRARSTEPPDVGVDDSRIAEVERQLTDMAADRDRLGSRVEILQRGLDAVTADRDEIRRKLGNAESQIESLKNRNQRLAAEIGELRDRPAVEQVAAERDRYKRERDEAVTKLAQRTPQQQRYGSKERVEFDRLGDTQRQPRDAVTGDADTAADAAAREAYGWAIAEQMSADFAKVHGDIYDEPKLREFAREWLTNAAKEHQQRSGNDGGSERNGQSRNGIERSH</sequence>
<feature type="region of interest" description="Disordered" evidence="1">
    <location>
        <begin position="454"/>
        <end position="474"/>
    </location>
</feature>
<feature type="compositionally biased region" description="Basic and acidic residues" evidence="1">
    <location>
        <begin position="583"/>
        <end position="601"/>
    </location>
</feature>
<organism evidence="2 3">
    <name type="scientific">Nocardia brasiliensis</name>
    <dbReference type="NCBI Taxonomy" id="37326"/>
    <lineage>
        <taxon>Bacteria</taxon>
        <taxon>Bacillati</taxon>
        <taxon>Actinomycetota</taxon>
        <taxon>Actinomycetes</taxon>
        <taxon>Mycobacteriales</taxon>
        <taxon>Nocardiaceae</taxon>
        <taxon>Nocardia</taxon>
    </lineage>
</organism>
<evidence type="ECO:0000313" key="2">
    <source>
        <dbReference type="EMBL" id="QIS02338.1"/>
    </source>
</evidence>
<name>A0A6G9XN67_NOCBR</name>
<feature type="compositionally biased region" description="Basic and acidic residues" evidence="1">
    <location>
        <begin position="454"/>
        <end position="468"/>
    </location>
</feature>
<feature type="region of interest" description="Disordered" evidence="1">
    <location>
        <begin position="652"/>
        <end position="684"/>
    </location>
</feature>
<protein>
    <submittedName>
        <fullName evidence="2">Uncharacterized protein</fullName>
    </submittedName>
</protein>